<reference evidence="1" key="3">
    <citation type="journal article" date="2017" name="Nature">
        <title>Genome sequence of the progenitor of the wheat D genome Aegilops tauschii.</title>
        <authorList>
            <person name="Luo M.C."/>
            <person name="Gu Y.Q."/>
            <person name="Puiu D."/>
            <person name="Wang H."/>
            <person name="Twardziok S.O."/>
            <person name="Deal K.R."/>
            <person name="Huo N."/>
            <person name="Zhu T."/>
            <person name="Wang L."/>
            <person name="Wang Y."/>
            <person name="McGuire P.E."/>
            <person name="Liu S."/>
            <person name="Long H."/>
            <person name="Ramasamy R.K."/>
            <person name="Rodriguez J.C."/>
            <person name="Van S.L."/>
            <person name="Yuan L."/>
            <person name="Wang Z."/>
            <person name="Xia Z."/>
            <person name="Xiao L."/>
            <person name="Anderson O.D."/>
            <person name="Ouyang S."/>
            <person name="Liang Y."/>
            <person name="Zimin A.V."/>
            <person name="Pertea G."/>
            <person name="Qi P."/>
            <person name="Bennetzen J.L."/>
            <person name="Dai X."/>
            <person name="Dawson M.W."/>
            <person name="Muller H.G."/>
            <person name="Kugler K."/>
            <person name="Rivarola-Duarte L."/>
            <person name="Spannagl M."/>
            <person name="Mayer K.F.X."/>
            <person name="Lu F.H."/>
            <person name="Bevan M.W."/>
            <person name="Leroy P."/>
            <person name="Li P."/>
            <person name="You F.M."/>
            <person name="Sun Q."/>
            <person name="Liu Z."/>
            <person name="Lyons E."/>
            <person name="Wicker T."/>
            <person name="Salzberg S.L."/>
            <person name="Devos K.M."/>
            <person name="Dvorak J."/>
        </authorList>
    </citation>
    <scope>NUCLEOTIDE SEQUENCE [LARGE SCALE GENOMIC DNA]</scope>
    <source>
        <strain evidence="1">cv. AL8/78</strain>
    </source>
</reference>
<dbReference type="Gramene" id="AET1Gv20914100.1">
    <property type="protein sequence ID" value="AET1Gv20914100.1"/>
    <property type="gene ID" value="AET1Gv20914100"/>
</dbReference>
<dbReference type="Proteomes" id="UP000015105">
    <property type="component" value="Chromosome 1D"/>
</dbReference>
<reference evidence="2" key="2">
    <citation type="journal article" date="2017" name="Nat. Plants">
        <title>The Aegilops tauschii genome reveals multiple impacts of transposons.</title>
        <authorList>
            <person name="Zhao G."/>
            <person name="Zou C."/>
            <person name="Li K."/>
            <person name="Wang K."/>
            <person name="Li T."/>
            <person name="Gao L."/>
            <person name="Zhang X."/>
            <person name="Wang H."/>
            <person name="Yang Z."/>
            <person name="Liu X."/>
            <person name="Jiang W."/>
            <person name="Mao L."/>
            <person name="Kong X."/>
            <person name="Jiao Y."/>
            <person name="Jia J."/>
        </authorList>
    </citation>
    <scope>NUCLEOTIDE SEQUENCE [LARGE SCALE GENOMIC DNA]</scope>
    <source>
        <strain evidence="2">cv. AL8/78</strain>
    </source>
</reference>
<name>A0A452ZTS7_AEGTS</name>
<organism evidence="1 2">
    <name type="scientific">Aegilops tauschii subsp. strangulata</name>
    <name type="common">Goatgrass</name>
    <dbReference type="NCBI Taxonomy" id="200361"/>
    <lineage>
        <taxon>Eukaryota</taxon>
        <taxon>Viridiplantae</taxon>
        <taxon>Streptophyta</taxon>
        <taxon>Embryophyta</taxon>
        <taxon>Tracheophyta</taxon>
        <taxon>Spermatophyta</taxon>
        <taxon>Magnoliopsida</taxon>
        <taxon>Liliopsida</taxon>
        <taxon>Poales</taxon>
        <taxon>Poaceae</taxon>
        <taxon>BOP clade</taxon>
        <taxon>Pooideae</taxon>
        <taxon>Triticodae</taxon>
        <taxon>Triticeae</taxon>
        <taxon>Triticinae</taxon>
        <taxon>Aegilops</taxon>
    </lineage>
</organism>
<sequence>MQALDAVRNESSGCVRVSCQDDINIYGLCFCVWFQSQQGGRSQGRPVKTRCKK</sequence>
<keyword evidence="2" id="KW-1185">Reference proteome</keyword>
<dbReference type="EnsemblPlants" id="AET1Gv20914100.1">
    <property type="protein sequence ID" value="AET1Gv20914100.1"/>
    <property type="gene ID" value="AET1Gv20914100"/>
</dbReference>
<protein>
    <submittedName>
        <fullName evidence="1">Uncharacterized protein</fullName>
    </submittedName>
</protein>
<dbReference type="AlphaFoldDB" id="A0A452ZTS7"/>
<accession>A0A452ZTS7</accession>
<proteinExistence type="predicted"/>
<evidence type="ECO:0000313" key="1">
    <source>
        <dbReference type="EnsemblPlants" id="AET1Gv20914100.1"/>
    </source>
</evidence>
<reference evidence="2" key="1">
    <citation type="journal article" date="2014" name="Science">
        <title>Ancient hybridizations among the ancestral genomes of bread wheat.</title>
        <authorList>
            <consortium name="International Wheat Genome Sequencing Consortium,"/>
            <person name="Marcussen T."/>
            <person name="Sandve S.R."/>
            <person name="Heier L."/>
            <person name="Spannagl M."/>
            <person name="Pfeifer M."/>
            <person name="Jakobsen K.S."/>
            <person name="Wulff B.B."/>
            <person name="Steuernagel B."/>
            <person name="Mayer K.F."/>
            <person name="Olsen O.A."/>
        </authorList>
    </citation>
    <scope>NUCLEOTIDE SEQUENCE [LARGE SCALE GENOMIC DNA]</scope>
    <source>
        <strain evidence="2">cv. AL8/78</strain>
    </source>
</reference>
<evidence type="ECO:0000313" key="2">
    <source>
        <dbReference type="Proteomes" id="UP000015105"/>
    </source>
</evidence>
<reference evidence="1" key="4">
    <citation type="submission" date="2019-03" db="UniProtKB">
        <authorList>
            <consortium name="EnsemblPlants"/>
        </authorList>
    </citation>
    <scope>IDENTIFICATION</scope>
</reference>
<reference evidence="1" key="5">
    <citation type="journal article" date="2021" name="G3 (Bethesda)">
        <title>Aegilops tauschii genome assembly Aet v5.0 features greater sequence contiguity and improved annotation.</title>
        <authorList>
            <person name="Wang L."/>
            <person name="Zhu T."/>
            <person name="Rodriguez J.C."/>
            <person name="Deal K.R."/>
            <person name="Dubcovsky J."/>
            <person name="McGuire P.E."/>
            <person name="Lux T."/>
            <person name="Spannagl M."/>
            <person name="Mayer K.F.X."/>
            <person name="Baldrich P."/>
            <person name="Meyers B.C."/>
            <person name="Huo N."/>
            <person name="Gu Y.Q."/>
            <person name="Zhou H."/>
            <person name="Devos K.M."/>
            <person name="Bennetzen J.L."/>
            <person name="Unver T."/>
            <person name="Budak H."/>
            <person name="Gulick P.J."/>
            <person name="Galiba G."/>
            <person name="Kalapos B."/>
            <person name="Nelson D.R."/>
            <person name="Li P."/>
            <person name="You F.M."/>
            <person name="Luo M.C."/>
            <person name="Dvorak J."/>
        </authorList>
    </citation>
    <scope>NUCLEOTIDE SEQUENCE [LARGE SCALE GENOMIC DNA]</scope>
    <source>
        <strain evidence="1">cv. AL8/78</strain>
    </source>
</reference>